<proteinExistence type="predicted"/>
<sequence length="200" mass="22851">MMPMRRELLQDCYQCSACATSDQQRIGKFMIFSWVLFILGGLLIVFGGLPGIAFGGAAVFFGYKLQQKRKTKQNNIKDLNQSALADADYSHVFEDYAMAVSEKNRQVYLAAGGHSKTYDFSDIRRWHYNLESGGAIIGGGMAVAAMNVRQGRQNEENSGFFVQVKDVDHPEWQIRFPYNKDLKKNLLRWMEIFEQKVNNQ</sequence>
<reference evidence="2 3" key="1">
    <citation type="submission" date="2019-11" db="EMBL/GenBank/DDBJ databases">
        <title>Novel species isolated from a subtropical stream in China.</title>
        <authorList>
            <person name="Lu H."/>
        </authorList>
    </citation>
    <scope>NUCLEOTIDE SEQUENCE [LARGE SCALE GENOMIC DNA]</scope>
    <source>
        <strain evidence="2 3">FT25W</strain>
    </source>
</reference>
<organism evidence="2 3">
    <name type="scientific">Duganella alba</name>
    <dbReference type="NCBI Taxonomy" id="2666081"/>
    <lineage>
        <taxon>Bacteria</taxon>
        <taxon>Pseudomonadati</taxon>
        <taxon>Pseudomonadota</taxon>
        <taxon>Betaproteobacteria</taxon>
        <taxon>Burkholderiales</taxon>
        <taxon>Oxalobacteraceae</taxon>
        <taxon>Telluria group</taxon>
        <taxon>Duganella</taxon>
    </lineage>
</organism>
<dbReference type="Pfam" id="PF15947">
    <property type="entry name" value="DUF4755"/>
    <property type="match status" value="1"/>
</dbReference>
<feature type="transmembrane region" description="Helical" evidence="1">
    <location>
        <begin position="31"/>
        <end position="63"/>
    </location>
</feature>
<accession>A0A6L5QKI3</accession>
<evidence type="ECO:0000313" key="2">
    <source>
        <dbReference type="EMBL" id="MRX10286.1"/>
    </source>
</evidence>
<keyword evidence="1" id="KW-0812">Transmembrane</keyword>
<evidence type="ECO:0000256" key="1">
    <source>
        <dbReference type="SAM" id="Phobius"/>
    </source>
</evidence>
<keyword evidence="3" id="KW-1185">Reference proteome</keyword>
<dbReference type="AlphaFoldDB" id="A0A6L5QKI3"/>
<comment type="caution">
    <text evidence="2">The sequence shown here is derived from an EMBL/GenBank/DDBJ whole genome shotgun (WGS) entry which is preliminary data.</text>
</comment>
<name>A0A6L5QKI3_9BURK</name>
<dbReference type="EMBL" id="WKJM01000019">
    <property type="protein sequence ID" value="MRX10286.1"/>
    <property type="molecule type" value="Genomic_DNA"/>
</dbReference>
<evidence type="ECO:0000313" key="3">
    <source>
        <dbReference type="Proteomes" id="UP000481037"/>
    </source>
</evidence>
<gene>
    <name evidence="2" type="ORF">GJ697_20850</name>
</gene>
<dbReference type="InterPro" id="IPR031863">
    <property type="entry name" value="DUF4755"/>
</dbReference>
<dbReference type="Proteomes" id="UP000481037">
    <property type="component" value="Unassembled WGS sequence"/>
</dbReference>
<keyword evidence="1" id="KW-1133">Transmembrane helix</keyword>
<keyword evidence="1" id="KW-0472">Membrane</keyword>
<protein>
    <submittedName>
        <fullName evidence="2">DUF4755 domain-containing protein</fullName>
    </submittedName>
</protein>